<comment type="catalytic activity">
    <reaction evidence="11">
        <text>L-threonyl-[protein] + ATP = O-phospho-L-threonyl-[protein] + ADP + H(+)</text>
        <dbReference type="Rhea" id="RHEA:46608"/>
        <dbReference type="Rhea" id="RHEA-COMP:11060"/>
        <dbReference type="Rhea" id="RHEA-COMP:11605"/>
        <dbReference type="ChEBI" id="CHEBI:15378"/>
        <dbReference type="ChEBI" id="CHEBI:30013"/>
        <dbReference type="ChEBI" id="CHEBI:30616"/>
        <dbReference type="ChEBI" id="CHEBI:61977"/>
        <dbReference type="ChEBI" id="CHEBI:456216"/>
        <dbReference type="EC" id="2.7.11.25"/>
    </reaction>
</comment>
<evidence type="ECO:0000256" key="8">
    <source>
        <dbReference type="ARBA" id="ARBA00022741"/>
    </source>
</evidence>
<evidence type="ECO:0000259" key="16">
    <source>
        <dbReference type="PROSITE" id="PS50011"/>
    </source>
</evidence>
<evidence type="ECO:0000256" key="12">
    <source>
        <dbReference type="ARBA" id="ARBA00048329"/>
    </source>
</evidence>
<evidence type="ECO:0000256" key="6">
    <source>
        <dbReference type="ARBA" id="ARBA00022679"/>
    </source>
</evidence>
<dbReference type="GO" id="GO:0006950">
    <property type="term" value="P:response to stress"/>
    <property type="evidence" value="ECO:0007669"/>
    <property type="project" value="UniProtKB-ARBA"/>
</dbReference>
<dbReference type="PRINTS" id="PR00109">
    <property type="entry name" value="TYRKINASE"/>
</dbReference>
<feature type="region of interest" description="Disordered" evidence="15">
    <location>
        <begin position="504"/>
        <end position="524"/>
    </location>
</feature>
<dbReference type="PROSITE" id="PS00107">
    <property type="entry name" value="PROTEIN_KINASE_ATP"/>
    <property type="match status" value="1"/>
</dbReference>
<protein>
    <recommendedName>
        <fullName evidence="3">mitogen-activated protein kinase kinase kinase</fullName>
        <ecNumber evidence="3">2.7.11.25</ecNumber>
    </recommendedName>
</protein>
<dbReference type="FunFam" id="1.10.510.10:FF:000076">
    <property type="entry name" value="Mitogen-activated protein kinase kinase kinase"/>
    <property type="match status" value="1"/>
</dbReference>
<dbReference type="EMBL" id="OC930889">
    <property type="protein sequence ID" value="CAD7658885.1"/>
    <property type="molecule type" value="Genomic_DNA"/>
</dbReference>
<evidence type="ECO:0000256" key="1">
    <source>
        <dbReference type="ARBA" id="ARBA00001946"/>
    </source>
</evidence>
<evidence type="ECO:0000256" key="14">
    <source>
        <dbReference type="SAM" id="Coils"/>
    </source>
</evidence>
<dbReference type="Proteomes" id="UP000728032">
    <property type="component" value="Unassembled WGS sequence"/>
</dbReference>
<evidence type="ECO:0000256" key="3">
    <source>
        <dbReference type="ARBA" id="ARBA00012406"/>
    </source>
</evidence>
<dbReference type="SMART" id="SM00220">
    <property type="entry name" value="S_TKc"/>
    <property type="match status" value="1"/>
</dbReference>
<keyword evidence="5" id="KW-0723">Serine/threonine-protein kinase</keyword>
<keyword evidence="10 13" id="KW-0067">ATP-binding</keyword>
<comment type="catalytic activity">
    <reaction evidence="12">
        <text>L-seryl-[protein] + ATP = O-phospho-L-seryl-[protein] + ADP + H(+)</text>
        <dbReference type="Rhea" id="RHEA:17989"/>
        <dbReference type="Rhea" id="RHEA-COMP:9863"/>
        <dbReference type="Rhea" id="RHEA-COMP:11604"/>
        <dbReference type="ChEBI" id="CHEBI:15378"/>
        <dbReference type="ChEBI" id="CHEBI:29999"/>
        <dbReference type="ChEBI" id="CHEBI:30616"/>
        <dbReference type="ChEBI" id="CHEBI:83421"/>
        <dbReference type="ChEBI" id="CHEBI:456216"/>
        <dbReference type="EC" id="2.7.11.25"/>
    </reaction>
</comment>
<dbReference type="GO" id="GO:0005524">
    <property type="term" value="F:ATP binding"/>
    <property type="evidence" value="ECO:0007669"/>
    <property type="project" value="UniProtKB-UniRule"/>
</dbReference>
<dbReference type="OrthoDB" id="339325at2759"/>
<evidence type="ECO:0000313" key="17">
    <source>
        <dbReference type="EMBL" id="CAD7658885.1"/>
    </source>
</evidence>
<dbReference type="CDD" id="cd14061">
    <property type="entry name" value="STKc_MLK"/>
    <property type="match status" value="1"/>
</dbReference>
<evidence type="ECO:0000256" key="9">
    <source>
        <dbReference type="ARBA" id="ARBA00022777"/>
    </source>
</evidence>
<dbReference type="SUPFAM" id="SSF56112">
    <property type="entry name" value="Protein kinase-like (PK-like)"/>
    <property type="match status" value="1"/>
</dbReference>
<dbReference type="PANTHER" id="PTHR44329:SF293">
    <property type="entry name" value="MITOGEN-ACTIVATED PROTEIN KINASE KINASE KINASE"/>
    <property type="match status" value="1"/>
</dbReference>
<evidence type="ECO:0000256" key="10">
    <source>
        <dbReference type="ARBA" id="ARBA00022840"/>
    </source>
</evidence>
<dbReference type="PROSITE" id="PS00108">
    <property type="entry name" value="PROTEIN_KINASE_ST"/>
    <property type="match status" value="1"/>
</dbReference>
<dbReference type="EMBL" id="CAJPVJ010016064">
    <property type="protein sequence ID" value="CAG2176071.1"/>
    <property type="molecule type" value="Genomic_DNA"/>
</dbReference>
<keyword evidence="9" id="KW-0418">Kinase</keyword>
<dbReference type="InterPro" id="IPR011009">
    <property type="entry name" value="Kinase-like_dom_sf"/>
</dbReference>
<keyword evidence="4" id="KW-0728">SH3 domain</keyword>
<dbReference type="AlphaFoldDB" id="A0A7R9QW08"/>
<dbReference type="InterPro" id="IPR051681">
    <property type="entry name" value="Ser/Thr_Kinases-Pseudokinases"/>
</dbReference>
<keyword evidence="7" id="KW-0677">Repeat</keyword>
<keyword evidence="6" id="KW-0808">Transferase</keyword>
<evidence type="ECO:0000256" key="13">
    <source>
        <dbReference type="PROSITE-ProRule" id="PRU10141"/>
    </source>
</evidence>
<evidence type="ECO:0000313" key="18">
    <source>
        <dbReference type="Proteomes" id="UP000728032"/>
    </source>
</evidence>
<keyword evidence="8 13" id="KW-0547">Nucleotide-binding</keyword>
<feature type="binding site" evidence="13">
    <location>
        <position position="63"/>
    </location>
    <ligand>
        <name>ATP</name>
        <dbReference type="ChEBI" id="CHEBI:30616"/>
    </ligand>
</feature>
<dbReference type="PANTHER" id="PTHR44329">
    <property type="entry name" value="SERINE/THREONINE-PROTEIN KINASE TNNI3K-RELATED"/>
    <property type="match status" value="1"/>
</dbReference>
<dbReference type="GO" id="GO:0004706">
    <property type="term" value="F:JUN kinase kinase kinase activity"/>
    <property type="evidence" value="ECO:0007669"/>
    <property type="project" value="TreeGrafter"/>
</dbReference>
<evidence type="ECO:0000256" key="11">
    <source>
        <dbReference type="ARBA" id="ARBA00047559"/>
    </source>
</evidence>
<dbReference type="Gene3D" id="3.30.200.20">
    <property type="entry name" value="Phosphorylase Kinase, domain 1"/>
    <property type="match status" value="1"/>
</dbReference>
<evidence type="ECO:0000256" key="2">
    <source>
        <dbReference type="ARBA" id="ARBA00006529"/>
    </source>
</evidence>
<dbReference type="InterPro" id="IPR001245">
    <property type="entry name" value="Ser-Thr/Tyr_kinase_cat_dom"/>
</dbReference>
<evidence type="ECO:0000256" key="5">
    <source>
        <dbReference type="ARBA" id="ARBA00022527"/>
    </source>
</evidence>
<gene>
    <name evidence="17" type="ORF">ONB1V03_LOCUS15505</name>
</gene>
<proteinExistence type="inferred from homology"/>
<feature type="non-terminal residue" evidence="17">
    <location>
        <position position="547"/>
    </location>
</feature>
<dbReference type="PROSITE" id="PS50011">
    <property type="entry name" value="PROTEIN_KINASE_DOM"/>
    <property type="match status" value="1"/>
</dbReference>
<keyword evidence="14" id="KW-0175">Coiled coil</keyword>
<evidence type="ECO:0000256" key="15">
    <source>
        <dbReference type="SAM" id="MobiDB-lite"/>
    </source>
</evidence>
<dbReference type="InterPro" id="IPR000719">
    <property type="entry name" value="Prot_kinase_dom"/>
</dbReference>
<dbReference type="InterPro" id="IPR008271">
    <property type="entry name" value="Ser/Thr_kinase_AS"/>
</dbReference>
<accession>A0A7R9QW08</accession>
<dbReference type="Pfam" id="PF07714">
    <property type="entry name" value="PK_Tyr_Ser-Thr"/>
    <property type="match status" value="1"/>
</dbReference>
<sequence length="547" mass="62073">QRVGIFPSNFVIPERRCPSNEASVLPQICEIDFSQLRLQEVIGIGGFGKVYRGIYEGREVAVKAARQDLNEDIADVLAGVRQEAKLFWILDHPNIVKLIGVCLDEPNLCLVMEYLRGGSLNRVLSGQHIPPAVICEWAIQIADGMNYLHKKAPISLIHRDLKSSNVLLNEPIDDDNWFRKTLKITDLGLARELSKTTRMSQAGTYAWMSPEVIKSSTFSKASDVWSYGVVVWEILTGETPYKGIDALAVAYGVAMNKLILPIPTSCPPEFKTLLEACWDQTPHNRPDFESILNSLIDIANSQFPETNAESFHTMRNDWKQEINQILDELKTKEKELRSREEELSKAMVKQQVKEQVLKERERELAEREMDLLGRELNVIILQQQNESKPQPKKRRGKFRKKKLLNHMLKHGSTHEIGLPQNFRHNITVTSSPESVSPSPTTTSGSRLRAYALPNTWGPSSRHQRERKRMNQVWKSAPNLEKNKGIPYQNMSSFYAYNTLDDTPEECDSGLQSNEASSGSSSVEHRNKRKFFSSIDSAIGKIGPFFEI</sequence>
<name>A0A7R9QW08_9ACAR</name>
<comment type="cofactor">
    <cofactor evidence="1">
        <name>Mg(2+)</name>
        <dbReference type="ChEBI" id="CHEBI:18420"/>
    </cofactor>
</comment>
<dbReference type="FunFam" id="3.30.200.20:FF:000085">
    <property type="entry name" value="Mitogen-activated protein kinase kinase kinase"/>
    <property type="match status" value="1"/>
</dbReference>
<feature type="compositionally biased region" description="Low complexity" evidence="15">
    <location>
        <begin position="508"/>
        <end position="521"/>
    </location>
</feature>
<feature type="coiled-coil region" evidence="14">
    <location>
        <begin position="315"/>
        <end position="349"/>
    </location>
</feature>
<organism evidence="17">
    <name type="scientific">Oppiella nova</name>
    <dbReference type="NCBI Taxonomy" id="334625"/>
    <lineage>
        <taxon>Eukaryota</taxon>
        <taxon>Metazoa</taxon>
        <taxon>Ecdysozoa</taxon>
        <taxon>Arthropoda</taxon>
        <taxon>Chelicerata</taxon>
        <taxon>Arachnida</taxon>
        <taxon>Acari</taxon>
        <taxon>Acariformes</taxon>
        <taxon>Sarcoptiformes</taxon>
        <taxon>Oribatida</taxon>
        <taxon>Brachypylina</taxon>
        <taxon>Oppioidea</taxon>
        <taxon>Oppiidae</taxon>
        <taxon>Oppiella</taxon>
    </lineage>
</organism>
<keyword evidence="18" id="KW-1185">Reference proteome</keyword>
<reference evidence="17" key="1">
    <citation type="submission" date="2020-11" db="EMBL/GenBank/DDBJ databases">
        <authorList>
            <person name="Tran Van P."/>
        </authorList>
    </citation>
    <scope>NUCLEOTIDE SEQUENCE</scope>
</reference>
<feature type="domain" description="Protein kinase" evidence="16">
    <location>
        <begin position="36"/>
        <end position="303"/>
    </location>
</feature>
<evidence type="ECO:0000256" key="7">
    <source>
        <dbReference type="ARBA" id="ARBA00022737"/>
    </source>
</evidence>
<evidence type="ECO:0000256" key="4">
    <source>
        <dbReference type="ARBA" id="ARBA00022443"/>
    </source>
</evidence>
<dbReference type="Gene3D" id="1.10.510.10">
    <property type="entry name" value="Transferase(Phosphotransferase) domain 1"/>
    <property type="match status" value="1"/>
</dbReference>
<dbReference type="EC" id="2.7.11.25" evidence="3"/>
<dbReference type="InterPro" id="IPR017441">
    <property type="entry name" value="Protein_kinase_ATP_BS"/>
</dbReference>
<comment type="similarity">
    <text evidence="2">Belongs to the protein kinase superfamily. STE Ser/Thr protein kinase family. MAP kinase kinase kinase subfamily.</text>
</comment>